<evidence type="ECO:0000313" key="2">
    <source>
        <dbReference type="EMBL" id="OQA54202.1"/>
    </source>
</evidence>
<keyword evidence="1" id="KW-1133">Transmembrane helix</keyword>
<accession>A0A1V5SJR4</accession>
<protein>
    <submittedName>
        <fullName evidence="2">Uncharacterized protein</fullName>
    </submittedName>
</protein>
<reference evidence="2" key="1">
    <citation type="submission" date="2017-02" db="EMBL/GenBank/DDBJ databases">
        <title>Delving into the versatile metabolic prowess of the omnipresent phylum Bacteroidetes.</title>
        <authorList>
            <person name="Nobu M.K."/>
            <person name="Mei R."/>
            <person name="Narihiro T."/>
            <person name="Kuroda K."/>
            <person name="Liu W.-T."/>
        </authorList>
    </citation>
    <scope>NUCLEOTIDE SEQUENCE</scope>
    <source>
        <strain evidence="2">ADurb.Bin276</strain>
    </source>
</reference>
<gene>
    <name evidence="2" type="ORF">BWY41_02211</name>
</gene>
<dbReference type="Proteomes" id="UP000485569">
    <property type="component" value="Unassembled WGS sequence"/>
</dbReference>
<comment type="caution">
    <text evidence="2">The sequence shown here is derived from an EMBL/GenBank/DDBJ whole genome shotgun (WGS) entry which is preliminary data.</text>
</comment>
<keyword evidence="1" id="KW-0812">Transmembrane</keyword>
<feature type="transmembrane region" description="Helical" evidence="1">
    <location>
        <begin position="12"/>
        <end position="29"/>
    </location>
</feature>
<dbReference type="EMBL" id="MWBQ01000223">
    <property type="protein sequence ID" value="OQA54202.1"/>
    <property type="molecule type" value="Genomic_DNA"/>
</dbReference>
<evidence type="ECO:0000256" key="1">
    <source>
        <dbReference type="SAM" id="Phobius"/>
    </source>
</evidence>
<dbReference type="AlphaFoldDB" id="A0A1V5SJR4"/>
<proteinExistence type="predicted"/>
<organism evidence="2">
    <name type="scientific">Candidatus Atribacter allofermentans</name>
    <dbReference type="NCBI Taxonomy" id="1852833"/>
    <lineage>
        <taxon>Bacteria</taxon>
        <taxon>Pseudomonadati</taxon>
        <taxon>Atribacterota</taxon>
        <taxon>Atribacteria</taxon>
        <taxon>Atribacterales</taxon>
        <taxon>Atribacteraceae</taxon>
        <taxon>Atribacter</taxon>
    </lineage>
</organism>
<name>A0A1V5SJR4_9BACT</name>
<keyword evidence="1" id="KW-0472">Membrane</keyword>
<sequence>MRGKKKLQNQVVLYIILGLSISILIAIMTCCEGTIGTSCTDNTKFCAIIKELAPSAVQPALEDCPTSLTICDGDQIELYWKADASLTSNVHITGPGGESFDFPISEGHATVTPRTSGDWKVEFTGGGCTFNKSINVRVIKGEEPYTIVANGNIDIGFFCDINPKSVSRNLIVAAIRSAQCAGVSEYWENWGCKKSNWDGSKPIYFNITSDDGSANFTPLAGRWRFDPSGLGGTYTYSAKSACFLATIRCEKSDIYPTPTPTPWPTRKP</sequence>